<comment type="caution">
    <text evidence="1">The sequence shown here is derived from an EMBL/GenBank/DDBJ whole genome shotgun (WGS) entry which is preliminary data.</text>
</comment>
<sequence length="64" mass="7315" precursor="true">MKDKKPEPRTKMVSATFTTEEFEAIQRAALQTDRRPAGLVRYATLLYLKELGLLQEEGITDEES</sequence>
<organism evidence="1 2">
    <name type="scientific">Thermincola ferriacetica</name>
    <dbReference type="NCBI Taxonomy" id="281456"/>
    <lineage>
        <taxon>Bacteria</taxon>
        <taxon>Bacillati</taxon>
        <taxon>Bacillota</taxon>
        <taxon>Clostridia</taxon>
        <taxon>Eubacteriales</taxon>
        <taxon>Thermincolaceae</taxon>
        <taxon>Thermincola</taxon>
    </lineage>
</organism>
<dbReference type="AlphaFoldDB" id="A0A0L6W1P2"/>
<keyword evidence="2" id="KW-1185">Reference proteome</keyword>
<gene>
    <name evidence="1" type="ORF">Tfer_2035</name>
</gene>
<accession>A0A0L6W1P2</accession>
<dbReference type="Proteomes" id="UP000037175">
    <property type="component" value="Unassembled WGS sequence"/>
</dbReference>
<evidence type="ECO:0000313" key="2">
    <source>
        <dbReference type="Proteomes" id="UP000037175"/>
    </source>
</evidence>
<evidence type="ECO:0008006" key="3">
    <source>
        <dbReference type="Google" id="ProtNLM"/>
    </source>
</evidence>
<evidence type="ECO:0000313" key="1">
    <source>
        <dbReference type="EMBL" id="KNZ69396.1"/>
    </source>
</evidence>
<name>A0A0L6W1P2_9FIRM</name>
<proteinExistence type="predicted"/>
<reference evidence="2" key="1">
    <citation type="submission" date="2015-07" db="EMBL/GenBank/DDBJ databases">
        <title>Complete Genome of Thermincola ferriacetica strain Z-0001T.</title>
        <authorList>
            <person name="Lusk B."/>
            <person name="Badalamenti J.P."/>
            <person name="Parameswaran P."/>
            <person name="Bond D.R."/>
            <person name="Torres C.I."/>
        </authorList>
    </citation>
    <scope>NUCLEOTIDE SEQUENCE [LARGE SCALE GENOMIC DNA]</scope>
    <source>
        <strain evidence="2">Z-0001</strain>
    </source>
</reference>
<dbReference type="EMBL" id="LGTE01000013">
    <property type="protein sequence ID" value="KNZ69396.1"/>
    <property type="molecule type" value="Genomic_DNA"/>
</dbReference>
<dbReference type="RefSeq" id="WP_052218220.1">
    <property type="nucleotide sequence ID" value="NZ_LGTE01000013.1"/>
</dbReference>
<protein>
    <recommendedName>
        <fullName evidence="3">CopG family transcriptional regulator</fullName>
    </recommendedName>
</protein>